<dbReference type="EC" id="2.4.2.31" evidence="6"/>
<keyword evidence="2 6" id="KW-0328">Glycosyltransferase</keyword>
<dbReference type="AlphaFoldDB" id="A0A820RBJ2"/>
<protein>
    <recommendedName>
        <fullName evidence="6">NAD(P)(+)--arginine ADP-ribosyltransferase</fullName>
        <ecNumber evidence="6">2.4.2.31</ecNumber>
    </recommendedName>
    <alternativeName>
        <fullName evidence="6">Mono(ADP-ribosyl)transferase</fullName>
    </alternativeName>
</protein>
<reference evidence="7" key="1">
    <citation type="submission" date="2021-02" db="EMBL/GenBank/DDBJ databases">
        <authorList>
            <person name="Nowell W R."/>
        </authorList>
    </citation>
    <scope>NUCLEOTIDE SEQUENCE</scope>
</reference>
<evidence type="ECO:0000256" key="1">
    <source>
        <dbReference type="ARBA" id="ARBA00009558"/>
    </source>
</evidence>
<comment type="catalytic activity">
    <reaction evidence="5 6">
        <text>L-arginyl-[protein] + NAD(+) = N(omega)-(ADP-D-ribosyl)-L-arginyl-[protein] + nicotinamide + H(+)</text>
        <dbReference type="Rhea" id="RHEA:19149"/>
        <dbReference type="Rhea" id="RHEA-COMP:10532"/>
        <dbReference type="Rhea" id="RHEA-COMP:15087"/>
        <dbReference type="ChEBI" id="CHEBI:15378"/>
        <dbReference type="ChEBI" id="CHEBI:17154"/>
        <dbReference type="ChEBI" id="CHEBI:29965"/>
        <dbReference type="ChEBI" id="CHEBI:57540"/>
        <dbReference type="ChEBI" id="CHEBI:142554"/>
        <dbReference type="EC" id="2.4.2.31"/>
    </reaction>
</comment>
<dbReference type="InterPro" id="IPR000768">
    <property type="entry name" value="ART"/>
</dbReference>
<keyword evidence="6" id="KW-0520">NAD</keyword>
<dbReference type="SUPFAM" id="SSF56399">
    <property type="entry name" value="ADP-ribosylation"/>
    <property type="match status" value="1"/>
</dbReference>
<keyword evidence="8" id="KW-1185">Reference proteome</keyword>
<evidence type="ECO:0000256" key="6">
    <source>
        <dbReference type="RuleBase" id="RU361228"/>
    </source>
</evidence>
<dbReference type="Proteomes" id="UP000663866">
    <property type="component" value="Unassembled WGS sequence"/>
</dbReference>
<dbReference type="Pfam" id="PF01129">
    <property type="entry name" value="ART"/>
    <property type="match status" value="1"/>
</dbReference>
<name>A0A820RBJ2_9BILA</name>
<dbReference type="GO" id="GO:0106274">
    <property type="term" value="F:NAD+-protein-arginine ADP-ribosyltransferase activity"/>
    <property type="evidence" value="ECO:0007669"/>
    <property type="project" value="UniProtKB-EC"/>
</dbReference>
<dbReference type="Gene3D" id="3.90.176.10">
    <property type="entry name" value="Toxin ADP-ribosyltransferase, Chain A, domain 1"/>
    <property type="match status" value="1"/>
</dbReference>
<comment type="similarity">
    <text evidence="1 6">Belongs to the Arg-specific ADP-ribosyltransferase family.</text>
</comment>
<evidence type="ECO:0000256" key="4">
    <source>
        <dbReference type="ARBA" id="ARBA00022695"/>
    </source>
</evidence>
<comment type="caution">
    <text evidence="7">The sequence shown here is derived from an EMBL/GenBank/DDBJ whole genome shotgun (WGS) entry which is preliminary data.</text>
</comment>
<organism evidence="7 8">
    <name type="scientific">Rotaria magnacalcarata</name>
    <dbReference type="NCBI Taxonomy" id="392030"/>
    <lineage>
        <taxon>Eukaryota</taxon>
        <taxon>Metazoa</taxon>
        <taxon>Spiralia</taxon>
        <taxon>Gnathifera</taxon>
        <taxon>Rotifera</taxon>
        <taxon>Eurotatoria</taxon>
        <taxon>Bdelloidea</taxon>
        <taxon>Philodinida</taxon>
        <taxon>Philodinidae</taxon>
        <taxon>Rotaria</taxon>
    </lineage>
</organism>
<dbReference type="EMBL" id="CAJOBG010044729">
    <property type="protein sequence ID" value="CAF4438500.1"/>
    <property type="molecule type" value="Genomic_DNA"/>
</dbReference>
<accession>A0A820RBJ2</accession>
<evidence type="ECO:0000256" key="3">
    <source>
        <dbReference type="ARBA" id="ARBA00022679"/>
    </source>
</evidence>
<evidence type="ECO:0000256" key="2">
    <source>
        <dbReference type="ARBA" id="ARBA00022676"/>
    </source>
</evidence>
<keyword evidence="4" id="KW-0548">Nucleotidyltransferase</keyword>
<evidence type="ECO:0000313" key="8">
    <source>
        <dbReference type="Proteomes" id="UP000663866"/>
    </source>
</evidence>
<dbReference type="GO" id="GO:0016779">
    <property type="term" value="F:nucleotidyltransferase activity"/>
    <property type="evidence" value="ECO:0007669"/>
    <property type="project" value="UniProtKB-KW"/>
</dbReference>
<proteinExistence type="inferred from homology"/>
<keyword evidence="3 6" id="KW-0808">Transferase</keyword>
<dbReference type="PROSITE" id="PS51996">
    <property type="entry name" value="TR_MART"/>
    <property type="match status" value="1"/>
</dbReference>
<keyword evidence="6" id="KW-0521">NADP</keyword>
<feature type="non-terminal residue" evidence="7">
    <location>
        <position position="1"/>
    </location>
</feature>
<evidence type="ECO:0000256" key="5">
    <source>
        <dbReference type="ARBA" id="ARBA00047597"/>
    </source>
</evidence>
<evidence type="ECO:0000313" key="7">
    <source>
        <dbReference type="EMBL" id="CAF4438500.1"/>
    </source>
</evidence>
<gene>
    <name evidence="7" type="ORF">OVN521_LOCUS37150</name>
</gene>
<sequence length="125" mass="14684">PEQIAAYEEMVKHKNEYRSFQAYTSCSRNRKKAEEFGNTLFIMDVLLAFIADLSSLSEYAAEEEELVTPGVCFRVKNVKFDQDKNQHLINLELRQRFSIRKILYPILITGPLQQHNSEMNYAQKY</sequence>